<keyword evidence="6" id="KW-0799">Topoisomerase</keyword>
<dbReference type="PANTHER" id="PTHR45866:SF1">
    <property type="entry name" value="DNA GYRASE SUBUNIT B, MITOCHONDRIAL"/>
    <property type="match status" value="1"/>
</dbReference>
<dbReference type="InterPro" id="IPR020568">
    <property type="entry name" value="Ribosomal_Su5_D2-typ_SF"/>
</dbReference>
<dbReference type="Gene3D" id="3.30.230.10">
    <property type="match status" value="1"/>
</dbReference>
<evidence type="ECO:0000256" key="7">
    <source>
        <dbReference type="ARBA" id="ARBA00023125"/>
    </source>
</evidence>
<dbReference type="AlphaFoldDB" id="A0A2Z5Y0Z3"/>
<accession>A0A2Z5Y0Z3</accession>
<evidence type="ECO:0000256" key="4">
    <source>
        <dbReference type="ARBA" id="ARBA00022741"/>
    </source>
</evidence>
<dbReference type="RefSeq" id="WP_013774511.1">
    <property type="nucleotide sequence ID" value="NZ_AP018492.1"/>
</dbReference>
<evidence type="ECO:0000256" key="8">
    <source>
        <dbReference type="ARBA" id="ARBA00023235"/>
    </source>
</evidence>
<dbReference type="EMBL" id="AP018492">
    <property type="protein sequence ID" value="BBC60545.1"/>
    <property type="molecule type" value="Genomic_DNA"/>
</dbReference>
<dbReference type="SUPFAM" id="SSF55874">
    <property type="entry name" value="ATPase domain of HSP90 chaperone/DNA topoisomerase II/histidine kinase"/>
    <property type="match status" value="1"/>
</dbReference>
<keyword evidence="8" id="KW-0413">Isomerase</keyword>
<keyword evidence="5" id="KW-0067">ATP-binding</keyword>
<sequence>MSQEVVWEVLENETQKENIKKCPGRFIGVVGEAGLESLVFQVLDGLLAIANDASKSQLSIELAPDRFNFFLASEKGLALNKEKGLLSSTYTFLPILRALSEQMGFSVEKDGRRMIHIYQQGRLVKKAFIPSDSDQQKIEIAFSPDPTIFNTQRISYFVLFKRCQQLAMLNSGLDMALIDGKEQKNHFKYTNGLTEYIYQNDHRITREGRPLTFHVKDNELEMEAVISKNSSASISASFVNGHLPIEGGTHLDGFIQGTMEAMNQFLEETNRIKFLTKESFAERFDFILSIHIQRPRYQGVVKTKIRNPELYKVTQNIAFNEISRFLKRHPNWYSNER</sequence>
<feature type="domain" description="DNA topoisomerase type IIA subunit B" evidence="9">
    <location>
        <begin position="202"/>
        <end position="331"/>
    </location>
</feature>
<dbReference type="InterPro" id="IPR013506">
    <property type="entry name" value="Topo_IIA_bsu_dom2"/>
</dbReference>
<evidence type="ECO:0000313" key="11">
    <source>
        <dbReference type="Proteomes" id="UP000269226"/>
    </source>
</evidence>
<comment type="catalytic activity">
    <reaction evidence="1">
        <text>ATP-dependent breakage, passage and rejoining of double-stranded DNA.</text>
        <dbReference type="EC" id="5.6.2.2"/>
    </reaction>
</comment>
<evidence type="ECO:0000313" key="10">
    <source>
        <dbReference type="EMBL" id="BBC60545.1"/>
    </source>
</evidence>
<dbReference type="PANTHER" id="PTHR45866">
    <property type="entry name" value="DNA GYRASE/TOPOISOMERASE SUBUNIT B"/>
    <property type="match status" value="1"/>
</dbReference>
<evidence type="ECO:0000256" key="2">
    <source>
        <dbReference type="ARBA" id="ARBA00010708"/>
    </source>
</evidence>
<keyword evidence="4" id="KW-0547">Nucleotide-binding</keyword>
<evidence type="ECO:0000256" key="1">
    <source>
        <dbReference type="ARBA" id="ARBA00000185"/>
    </source>
</evidence>
<dbReference type="GO" id="GO:0006265">
    <property type="term" value="P:DNA topological change"/>
    <property type="evidence" value="ECO:0007669"/>
    <property type="project" value="InterPro"/>
</dbReference>
<gene>
    <name evidence="10" type="ORF">DAT561_0408</name>
</gene>
<dbReference type="EC" id="5.6.2.2" evidence="3"/>
<protein>
    <recommendedName>
        <fullName evidence="3">DNA topoisomerase (ATP-hydrolyzing)</fullName>
        <ecNumber evidence="3">5.6.2.2</ecNumber>
    </recommendedName>
</protein>
<dbReference type="GO" id="GO:0003677">
    <property type="term" value="F:DNA binding"/>
    <property type="evidence" value="ECO:0007669"/>
    <property type="project" value="UniProtKB-KW"/>
</dbReference>
<organism evidence="10 11">
    <name type="scientific">Melissococcus plutonius</name>
    <dbReference type="NCBI Taxonomy" id="33970"/>
    <lineage>
        <taxon>Bacteria</taxon>
        <taxon>Bacillati</taxon>
        <taxon>Bacillota</taxon>
        <taxon>Bacilli</taxon>
        <taxon>Lactobacillales</taxon>
        <taxon>Enterococcaceae</taxon>
        <taxon>Melissococcus</taxon>
    </lineage>
</organism>
<dbReference type="InterPro" id="IPR036890">
    <property type="entry name" value="HATPase_C_sf"/>
</dbReference>
<dbReference type="Pfam" id="PF00204">
    <property type="entry name" value="DNA_gyraseB"/>
    <property type="match status" value="1"/>
</dbReference>
<evidence type="ECO:0000256" key="6">
    <source>
        <dbReference type="ARBA" id="ARBA00023029"/>
    </source>
</evidence>
<evidence type="ECO:0000256" key="5">
    <source>
        <dbReference type="ARBA" id="ARBA00022840"/>
    </source>
</evidence>
<dbReference type="Gene3D" id="3.30.565.10">
    <property type="entry name" value="Histidine kinase-like ATPase, C-terminal domain"/>
    <property type="match status" value="1"/>
</dbReference>
<dbReference type="SUPFAM" id="SSF54211">
    <property type="entry name" value="Ribosomal protein S5 domain 2-like"/>
    <property type="match status" value="1"/>
</dbReference>
<proteinExistence type="inferred from homology"/>
<evidence type="ECO:0000259" key="9">
    <source>
        <dbReference type="Pfam" id="PF00204"/>
    </source>
</evidence>
<dbReference type="GO" id="GO:0005524">
    <property type="term" value="F:ATP binding"/>
    <property type="evidence" value="ECO:0007669"/>
    <property type="project" value="UniProtKB-KW"/>
</dbReference>
<evidence type="ECO:0000256" key="3">
    <source>
        <dbReference type="ARBA" id="ARBA00012895"/>
    </source>
</evidence>
<reference evidence="10 11" key="1">
    <citation type="submission" date="2018-01" db="EMBL/GenBank/DDBJ databases">
        <title>Whole genome sequence of Melissococcus plutonius DAT561.</title>
        <authorList>
            <person name="Okumura K."/>
            <person name="Takamatsu D."/>
            <person name="Okura M."/>
        </authorList>
    </citation>
    <scope>NUCLEOTIDE SEQUENCE [LARGE SCALE GENOMIC DNA]</scope>
    <source>
        <strain evidence="10 11">DAT561</strain>
    </source>
</reference>
<dbReference type="GO" id="GO:0003918">
    <property type="term" value="F:DNA topoisomerase type II (double strand cut, ATP-hydrolyzing) activity"/>
    <property type="evidence" value="ECO:0007669"/>
    <property type="project" value="UniProtKB-EC"/>
</dbReference>
<dbReference type="GeneID" id="57042969"/>
<name>A0A2Z5Y0Z3_9ENTE</name>
<dbReference type="Proteomes" id="UP000269226">
    <property type="component" value="Chromosome"/>
</dbReference>
<keyword evidence="7" id="KW-0238">DNA-binding</keyword>
<dbReference type="InterPro" id="IPR014721">
    <property type="entry name" value="Ribsml_uS5_D2-typ_fold_subgr"/>
</dbReference>
<comment type="similarity">
    <text evidence="2">Belongs to the type II topoisomerase GyrB family.</text>
</comment>